<comment type="catalytic activity">
    <reaction evidence="6">
        <text>a 2'-deoxycytidine in DNA + S-adenosyl-L-methionine = a 5-methyl-2'-deoxycytidine in DNA + S-adenosyl-L-homocysteine + H(+)</text>
        <dbReference type="Rhea" id="RHEA:13681"/>
        <dbReference type="Rhea" id="RHEA-COMP:11369"/>
        <dbReference type="Rhea" id="RHEA-COMP:11370"/>
        <dbReference type="ChEBI" id="CHEBI:15378"/>
        <dbReference type="ChEBI" id="CHEBI:57856"/>
        <dbReference type="ChEBI" id="CHEBI:59789"/>
        <dbReference type="ChEBI" id="CHEBI:85452"/>
        <dbReference type="ChEBI" id="CHEBI:85454"/>
        <dbReference type="EC" id="2.1.1.37"/>
    </reaction>
</comment>
<keyword evidence="8" id="KW-0732">Signal</keyword>
<keyword evidence="4 7" id="KW-0949">S-adenosyl-L-methionine</keyword>
<dbReference type="Gene3D" id="3.90.120.10">
    <property type="entry name" value="DNA Methylase, subunit A, domain 2"/>
    <property type="match status" value="1"/>
</dbReference>
<keyword evidence="3 7" id="KW-0808">Transferase</keyword>
<evidence type="ECO:0000313" key="10">
    <source>
        <dbReference type="Proteomes" id="UP001606300"/>
    </source>
</evidence>
<evidence type="ECO:0000256" key="8">
    <source>
        <dbReference type="SAM" id="SignalP"/>
    </source>
</evidence>
<dbReference type="PANTHER" id="PTHR10629">
    <property type="entry name" value="CYTOSINE-SPECIFIC METHYLTRANSFERASE"/>
    <property type="match status" value="1"/>
</dbReference>
<evidence type="ECO:0000256" key="7">
    <source>
        <dbReference type="PROSITE-ProRule" id="PRU01016"/>
    </source>
</evidence>
<dbReference type="Pfam" id="PF00145">
    <property type="entry name" value="DNA_methylase"/>
    <property type="match status" value="3"/>
</dbReference>
<reference evidence="9 10" key="1">
    <citation type="submission" date="2024-09" db="EMBL/GenBank/DDBJ databases">
        <title>Novel species of the genus Pelomonas and Roseateles isolated from streams.</title>
        <authorList>
            <person name="Lu H."/>
        </authorList>
    </citation>
    <scope>NUCLEOTIDE SEQUENCE [LARGE SCALE GENOMIC DNA]</scope>
    <source>
        <strain evidence="9 10">DC23W</strain>
    </source>
</reference>
<dbReference type="GO" id="GO:0008168">
    <property type="term" value="F:methyltransferase activity"/>
    <property type="evidence" value="ECO:0007669"/>
    <property type="project" value="UniProtKB-KW"/>
</dbReference>
<comment type="caution">
    <text evidence="9">The sequence shown here is derived from an EMBL/GenBank/DDBJ whole genome shotgun (WGS) entry which is preliminary data.</text>
</comment>
<dbReference type="EMBL" id="JBIGHY010000002">
    <property type="protein sequence ID" value="MFG6413832.1"/>
    <property type="molecule type" value="Genomic_DNA"/>
</dbReference>
<evidence type="ECO:0000256" key="6">
    <source>
        <dbReference type="ARBA" id="ARBA00047422"/>
    </source>
</evidence>
<dbReference type="PRINTS" id="PR00105">
    <property type="entry name" value="C5METTRFRASE"/>
</dbReference>
<feature type="active site" evidence="7">
    <location>
        <position position="88"/>
    </location>
</feature>
<evidence type="ECO:0000256" key="1">
    <source>
        <dbReference type="ARBA" id="ARBA00011975"/>
    </source>
</evidence>
<dbReference type="SUPFAM" id="SSF53335">
    <property type="entry name" value="S-adenosyl-L-methionine-dependent methyltransferases"/>
    <property type="match status" value="1"/>
</dbReference>
<evidence type="ECO:0000256" key="5">
    <source>
        <dbReference type="ARBA" id="ARBA00022747"/>
    </source>
</evidence>
<dbReference type="PROSITE" id="PS51257">
    <property type="entry name" value="PROKAR_LIPOPROTEIN"/>
    <property type="match status" value="1"/>
</dbReference>
<accession>A0ABW7EK33</accession>
<dbReference type="InterPro" id="IPR001525">
    <property type="entry name" value="C5_MeTfrase"/>
</dbReference>
<dbReference type="PANTHER" id="PTHR10629:SF52">
    <property type="entry name" value="DNA (CYTOSINE-5)-METHYLTRANSFERASE 1"/>
    <property type="match status" value="1"/>
</dbReference>
<dbReference type="EC" id="2.1.1.37" evidence="1"/>
<organism evidence="9 10">
    <name type="scientific">Pelomonas dachongensis</name>
    <dbReference type="NCBI Taxonomy" id="3299029"/>
    <lineage>
        <taxon>Bacteria</taxon>
        <taxon>Pseudomonadati</taxon>
        <taxon>Pseudomonadota</taxon>
        <taxon>Betaproteobacteria</taxon>
        <taxon>Burkholderiales</taxon>
        <taxon>Sphaerotilaceae</taxon>
        <taxon>Roseateles</taxon>
    </lineage>
</organism>
<feature type="signal peptide" evidence="8">
    <location>
        <begin position="1"/>
        <end position="22"/>
    </location>
</feature>
<proteinExistence type="inferred from homology"/>
<comment type="similarity">
    <text evidence="7">Belongs to the class I-like SAM-binding methyltransferase superfamily. C5-methyltransferase family.</text>
</comment>
<dbReference type="PROSITE" id="PS51679">
    <property type="entry name" value="SAM_MT_C5"/>
    <property type="match status" value="1"/>
</dbReference>
<name>A0ABW7EK33_9BURK</name>
<gene>
    <name evidence="9" type="ORF">ACG02S_07950</name>
</gene>
<feature type="chain" id="PRO_5046480928" description="DNA (cytosine-5-)-methyltransferase" evidence="8">
    <location>
        <begin position="23"/>
        <end position="593"/>
    </location>
</feature>
<dbReference type="Gene3D" id="3.40.50.150">
    <property type="entry name" value="Vaccinia Virus protein VP39"/>
    <property type="match status" value="1"/>
</dbReference>
<protein>
    <recommendedName>
        <fullName evidence="1">DNA (cytosine-5-)-methyltransferase</fullName>
        <ecNumber evidence="1">2.1.1.37</ecNumber>
    </recommendedName>
</protein>
<dbReference type="GO" id="GO:0032259">
    <property type="term" value="P:methylation"/>
    <property type="evidence" value="ECO:0007669"/>
    <property type="project" value="UniProtKB-KW"/>
</dbReference>
<keyword evidence="2 7" id="KW-0489">Methyltransferase</keyword>
<sequence length="593" mass="65004">MLKPQFILNLAAKLVVVLFAGAGGSCTGIEQALGRHVDIAANHSETAVSCHRANHPQTRHYREDVRKLMPREITGNQPVGYLHLSPDCTHFSQAKGGQPRDTAIRSLPWVGIRWAGTVKPDVITLENVREVTKWGRLIAKRDKATGRVVKLDGTVAAVGERVPVQQQFLVPDPKDIGRTWARYLQAYRNLGYVVEWRVLNAADYGVPQRRRRLFLVARRDGMPIVWPEPTHVERPSRGQKRVVPSHTCIDFSIPSRSIFGRDKDLAPATLRRVARGLKLYVLDNPEPFIVNNMTNNVPRPVSEPMATVVAGGGHKVLVTPVTVPLTHSGRDRVHNISTPLPTVTTSKGGEVMLAAPTLIQAGYGERPGQAPRALDIDAPLGTVVAGGGKHALVTAFVEQANGGFYEGCGRGVDEPLSTVTTSGSQQRLVAASLAQLRNNCSARDLRDPLQTVSAGGEHHALVEYTLSAEAEEGALRCAAFLMQYYSEGGQWSDLRHPANTVTTRDRLALVTVWIKGDPFVIVDITLRMLTPRELANATSFPPDYILDRGHDGRKFSKAQQVHMIGNAVPPLLQQVVTAANYRDEPWPEMREAA</sequence>
<evidence type="ECO:0000256" key="3">
    <source>
        <dbReference type="ARBA" id="ARBA00022679"/>
    </source>
</evidence>
<keyword evidence="10" id="KW-1185">Reference proteome</keyword>
<evidence type="ECO:0000256" key="4">
    <source>
        <dbReference type="ARBA" id="ARBA00022691"/>
    </source>
</evidence>
<dbReference type="InterPro" id="IPR029063">
    <property type="entry name" value="SAM-dependent_MTases_sf"/>
</dbReference>
<dbReference type="Proteomes" id="UP001606300">
    <property type="component" value="Unassembled WGS sequence"/>
</dbReference>
<keyword evidence="5" id="KW-0680">Restriction system</keyword>
<dbReference type="InterPro" id="IPR050390">
    <property type="entry name" value="C5-Methyltransferase"/>
</dbReference>
<dbReference type="RefSeq" id="WP_394469907.1">
    <property type="nucleotide sequence ID" value="NZ_JBIGHY010000002.1"/>
</dbReference>
<evidence type="ECO:0000313" key="9">
    <source>
        <dbReference type="EMBL" id="MFG6413832.1"/>
    </source>
</evidence>
<evidence type="ECO:0000256" key="2">
    <source>
        <dbReference type="ARBA" id="ARBA00022603"/>
    </source>
</evidence>